<dbReference type="Proteomes" id="UP000241238">
    <property type="component" value="Chromosome"/>
</dbReference>
<evidence type="ECO:0000313" key="3">
    <source>
        <dbReference type="Proteomes" id="UP000241238"/>
    </source>
</evidence>
<dbReference type="Pfam" id="PF01546">
    <property type="entry name" value="Peptidase_M20"/>
    <property type="match status" value="1"/>
</dbReference>
<dbReference type="Gene3D" id="3.30.70.360">
    <property type="match status" value="1"/>
</dbReference>
<dbReference type="Pfam" id="PF07687">
    <property type="entry name" value="M20_dimer"/>
    <property type="match status" value="1"/>
</dbReference>
<dbReference type="GeneID" id="77467747"/>
<gene>
    <name evidence="2" type="ORF">C4N18_07045</name>
</gene>
<dbReference type="InterPro" id="IPR036264">
    <property type="entry name" value="Bact_exopeptidase_dim_dom"/>
</dbReference>
<dbReference type="NCBIfam" id="TIGR01891">
    <property type="entry name" value="amidohydrolases"/>
    <property type="match status" value="1"/>
</dbReference>
<dbReference type="InterPro" id="IPR002933">
    <property type="entry name" value="Peptidase_M20"/>
</dbReference>
<organism evidence="2 3">
    <name type="scientific">Fusobacterium varium ATCC 27725</name>
    <dbReference type="NCBI Taxonomy" id="469618"/>
    <lineage>
        <taxon>Bacteria</taxon>
        <taxon>Fusobacteriati</taxon>
        <taxon>Fusobacteriota</taxon>
        <taxon>Fusobacteriia</taxon>
        <taxon>Fusobacteriales</taxon>
        <taxon>Fusobacteriaceae</taxon>
        <taxon>Fusobacterium</taxon>
    </lineage>
</organism>
<proteinExistence type="predicted"/>
<dbReference type="PIRSF" id="PIRSF005962">
    <property type="entry name" value="Pept_M20D_amidohydro"/>
    <property type="match status" value="1"/>
</dbReference>
<dbReference type="PANTHER" id="PTHR11014">
    <property type="entry name" value="PEPTIDASE M20 FAMILY MEMBER"/>
    <property type="match status" value="1"/>
</dbReference>
<evidence type="ECO:0000313" key="2">
    <source>
        <dbReference type="EMBL" id="AVQ30980.1"/>
    </source>
</evidence>
<sequence length="398" mass="43233">MLSNEMILSAAKEVEEYVKLTRGYLHENPEISGQEFDTSAFLKKEVAALGLPIENVSTTGFIATLKCKKPGKTLALRSDIDALKMSESETNMSGKKKYISKRPEACHSCGHDSHMAMLLGSMKILVKLKDFLSGTIIFCFEEGEETGCGIDKMLEVLSKKNIDAVWGMHITSFMKTGTVSVDPGPRMAGAALINMNIIGRGGHGSRPDLSINPLFGAANVLMSLSSAWVNRIDSNETVTLGLATINGGTAANIIPDKVSITGTIRYFNIEEGKKAFNLIKEVSTYAAKSQNCSIEFAPDMRIAANPTINDTQLSTFAAKHLSEILPEGALIHQEKWYASESFNKYSILCPTLFVFVGAGNKEVGSTAEHHNVHFDLDENAFITGVISTVKFASCFLNI</sequence>
<dbReference type="SUPFAM" id="SSF53187">
    <property type="entry name" value="Zn-dependent exopeptidases"/>
    <property type="match status" value="1"/>
</dbReference>
<dbReference type="InterPro" id="IPR017439">
    <property type="entry name" value="Amidohydrolase"/>
</dbReference>
<name>A0ABN5JG56_FUSVA</name>
<dbReference type="RefSeq" id="WP_005950012.1">
    <property type="nucleotide sequence ID" value="NZ_CP028103.1"/>
</dbReference>
<dbReference type="PANTHER" id="PTHR11014:SF63">
    <property type="entry name" value="METALLOPEPTIDASE, PUTATIVE (AFU_ORTHOLOGUE AFUA_6G09600)-RELATED"/>
    <property type="match status" value="1"/>
</dbReference>
<dbReference type="EMBL" id="CP028103">
    <property type="protein sequence ID" value="AVQ30980.1"/>
    <property type="molecule type" value="Genomic_DNA"/>
</dbReference>
<keyword evidence="3" id="KW-1185">Reference proteome</keyword>
<accession>A0ABN5JG56</accession>
<reference evidence="3" key="1">
    <citation type="journal article" date="2018" name="MSphere">
        <title>Fusobacterium Genomics Using MinION and Illumina Sequencing Enables Genome Completion and Correction.</title>
        <authorList>
            <person name="Todd S.M."/>
            <person name="Settlage R.E."/>
            <person name="Lahmers K.K."/>
            <person name="Slade D.J."/>
        </authorList>
    </citation>
    <scope>NUCLEOTIDE SEQUENCE [LARGE SCALE GENOMIC DNA]</scope>
    <source>
        <strain evidence="3">ATCC 27725</strain>
    </source>
</reference>
<dbReference type="Gene3D" id="3.40.630.10">
    <property type="entry name" value="Zn peptidases"/>
    <property type="match status" value="1"/>
</dbReference>
<evidence type="ECO:0000259" key="1">
    <source>
        <dbReference type="Pfam" id="PF07687"/>
    </source>
</evidence>
<feature type="domain" description="Peptidase M20 dimerisation" evidence="1">
    <location>
        <begin position="189"/>
        <end position="285"/>
    </location>
</feature>
<dbReference type="InterPro" id="IPR011650">
    <property type="entry name" value="Peptidase_M20_dimer"/>
</dbReference>
<protein>
    <submittedName>
        <fullName evidence="2">Amidohydrolase</fullName>
    </submittedName>
</protein>
<dbReference type="SUPFAM" id="SSF55031">
    <property type="entry name" value="Bacterial exopeptidase dimerisation domain"/>
    <property type="match status" value="1"/>
</dbReference>